<feature type="transmembrane region" description="Helical" evidence="8">
    <location>
        <begin position="279"/>
        <end position="299"/>
    </location>
</feature>
<sequence length="403" mass="41963">MMVAADTSWILVASALVLLMTLPGLALFYAGLVQAKNILSVLMHCMAIACVASILWVVAGYSLAFTPGNAWLGDFSRFGLAGLERDGLSGTIPESLWIMFQMTFAVITPALMVGAFVERIKFSAVLIISGAWLMLVYVPVTHWVWGGGWLAQMGVIDFAGGIVVHVTAGVSAAVIAVALGPRDGFPKNVRPPHAPWMVMVGACLLWVGWFGFNGGSAVAADGNASMAILVTHLSAATASLVWMVIEWVRFGKPSIVGIVTGTIAGLATITPASGSVGPVGGIVLGFVGGAVCFYAVDLVKHRFKIDDSLDVLAVHGIGGATGTLLVALLLAFGPGAVGYAEGQSAFGQLGVQFVGVAATAIWSLLVTLILVWLTKKLVGLRVDQDAETSGLDLMVHGETGYRH</sequence>
<keyword evidence="7 8" id="KW-0924">Ammonia transport</keyword>
<comment type="similarity">
    <text evidence="2 8">Belongs to the ammonia transporter channel (TC 1.A.11.2) family.</text>
</comment>
<feature type="transmembrane region" description="Helical" evidence="8">
    <location>
        <begin position="255"/>
        <end position="273"/>
    </location>
</feature>
<protein>
    <recommendedName>
        <fullName evidence="8">Ammonium transporter</fullName>
    </recommendedName>
</protein>
<feature type="transmembrane region" description="Helical" evidence="8">
    <location>
        <begin position="193"/>
        <end position="212"/>
    </location>
</feature>
<dbReference type="NCBIfam" id="TIGR00836">
    <property type="entry name" value="amt"/>
    <property type="match status" value="1"/>
</dbReference>
<keyword evidence="5 8" id="KW-1133">Transmembrane helix</keyword>
<reference evidence="10 11" key="1">
    <citation type="submission" date="2022-01" db="EMBL/GenBank/DDBJ databases">
        <title>Maritalea mediterranea sp. nov., isolated from marine plastic residues from the Malva-rosa beach (Valencia, Spain).</title>
        <authorList>
            <person name="Vidal-Verdu A."/>
            <person name="Molina-Menor E."/>
            <person name="Pascual J."/>
            <person name="Pereto J."/>
            <person name="Porcar M."/>
        </authorList>
    </citation>
    <scope>NUCLEOTIDE SEQUENCE [LARGE SCALE GENOMIC DNA]</scope>
    <source>
        <strain evidence="10 11">P4.10X</strain>
    </source>
</reference>
<proteinExistence type="inferred from homology"/>
<name>A0ABS9EDZ2_9HYPH</name>
<comment type="subcellular location">
    <subcellularLocation>
        <location evidence="8">Cell membrane</location>
        <topology evidence="8">Multi-pass membrane protein</topology>
    </subcellularLocation>
    <subcellularLocation>
        <location evidence="1">Membrane</location>
        <topology evidence="1">Multi-pass membrane protein</topology>
    </subcellularLocation>
</comment>
<dbReference type="InterPro" id="IPR001905">
    <property type="entry name" value="Ammonium_transpt"/>
</dbReference>
<evidence type="ECO:0000256" key="7">
    <source>
        <dbReference type="ARBA" id="ARBA00023177"/>
    </source>
</evidence>
<evidence type="ECO:0000256" key="6">
    <source>
        <dbReference type="ARBA" id="ARBA00023136"/>
    </source>
</evidence>
<comment type="caution">
    <text evidence="10">The sequence shown here is derived from an EMBL/GenBank/DDBJ whole genome shotgun (WGS) entry which is preliminary data.</text>
</comment>
<dbReference type="Pfam" id="PF00909">
    <property type="entry name" value="Ammonium_transp"/>
    <property type="match status" value="1"/>
</dbReference>
<evidence type="ECO:0000256" key="5">
    <source>
        <dbReference type="ARBA" id="ARBA00022989"/>
    </source>
</evidence>
<keyword evidence="6 8" id="KW-0472">Membrane</keyword>
<evidence type="ECO:0000259" key="9">
    <source>
        <dbReference type="Pfam" id="PF00909"/>
    </source>
</evidence>
<organism evidence="10 11">
    <name type="scientific">Maritalea mediterranea</name>
    <dbReference type="NCBI Taxonomy" id="2909667"/>
    <lineage>
        <taxon>Bacteria</taxon>
        <taxon>Pseudomonadati</taxon>
        <taxon>Pseudomonadota</taxon>
        <taxon>Alphaproteobacteria</taxon>
        <taxon>Hyphomicrobiales</taxon>
        <taxon>Devosiaceae</taxon>
        <taxon>Maritalea</taxon>
    </lineage>
</organism>
<evidence type="ECO:0000256" key="2">
    <source>
        <dbReference type="ARBA" id="ARBA00005887"/>
    </source>
</evidence>
<keyword evidence="4 8" id="KW-0812">Transmembrane</keyword>
<dbReference type="InterPro" id="IPR029020">
    <property type="entry name" value="Ammonium/urea_transptr"/>
</dbReference>
<evidence type="ECO:0000256" key="8">
    <source>
        <dbReference type="RuleBase" id="RU362002"/>
    </source>
</evidence>
<dbReference type="Gene3D" id="1.10.3430.10">
    <property type="entry name" value="Ammonium transporter AmtB like domains"/>
    <property type="match status" value="1"/>
</dbReference>
<feature type="transmembrane region" description="Helical" evidence="8">
    <location>
        <begin position="224"/>
        <end position="248"/>
    </location>
</feature>
<feature type="transmembrane region" description="Helical" evidence="8">
    <location>
        <begin position="96"/>
        <end position="117"/>
    </location>
</feature>
<dbReference type="SUPFAM" id="SSF111352">
    <property type="entry name" value="Ammonium transporter"/>
    <property type="match status" value="1"/>
</dbReference>
<feature type="transmembrane region" description="Helical" evidence="8">
    <location>
        <begin position="6"/>
        <end position="29"/>
    </location>
</feature>
<feature type="domain" description="Ammonium transporter AmtB-like" evidence="9">
    <location>
        <begin position="9"/>
        <end position="401"/>
    </location>
</feature>
<accession>A0ABS9EDZ2</accession>
<evidence type="ECO:0000313" key="10">
    <source>
        <dbReference type="EMBL" id="MCF4099618.1"/>
    </source>
</evidence>
<feature type="transmembrane region" description="Helical" evidence="8">
    <location>
        <begin position="158"/>
        <end position="181"/>
    </location>
</feature>
<dbReference type="PANTHER" id="PTHR43029:SF10">
    <property type="entry name" value="AMMONIUM TRANSPORTER MEP2"/>
    <property type="match status" value="1"/>
</dbReference>
<feature type="transmembrane region" description="Helical" evidence="8">
    <location>
        <begin position="124"/>
        <end position="146"/>
    </location>
</feature>
<evidence type="ECO:0000256" key="4">
    <source>
        <dbReference type="ARBA" id="ARBA00022692"/>
    </source>
</evidence>
<evidence type="ECO:0000256" key="3">
    <source>
        <dbReference type="ARBA" id="ARBA00022448"/>
    </source>
</evidence>
<feature type="transmembrane region" description="Helical" evidence="8">
    <location>
        <begin position="353"/>
        <end position="373"/>
    </location>
</feature>
<evidence type="ECO:0000313" key="11">
    <source>
        <dbReference type="Proteomes" id="UP001201217"/>
    </source>
</evidence>
<keyword evidence="3 8" id="KW-0813">Transport</keyword>
<evidence type="ECO:0000256" key="1">
    <source>
        <dbReference type="ARBA" id="ARBA00004141"/>
    </source>
</evidence>
<gene>
    <name evidence="10" type="ORF">L1I42_14075</name>
</gene>
<feature type="transmembrane region" description="Helical" evidence="8">
    <location>
        <begin position="41"/>
        <end position="64"/>
    </location>
</feature>
<feature type="transmembrane region" description="Helical" evidence="8">
    <location>
        <begin position="311"/>
        <end position="333"/>
    </location>
</feature>
<dbReference type="InterPro" id="IPR024041">
    <property type="entry name" value="NH4_transpt_AmtB-like_dom"/>
</dbReference>
<dbReference type="RefSeq" id="WP_236115305.1">
    <property type="nucleotide sequence ID" value="NZ_JAKGTI010000003.1"/>
</dbReference>
<keyword evidence="11" id="KW-1185">Reference proteome</keyword>
<dbReference type="PANTHER" id="PTHR43029">
    <property type="entry name" value="AMMONIUM TRANSPORTER MEP2"/>
    <property type="match status" value="1"/>
</dbReference>
<dbReference type="Proteomes" id="UP001201217">
    <property type="component" value="Unassembled WGS sequence"/>
</dbReference>
<dbReference type="EMBL" id="JAKGTI010000003">
    <property type="protein sequence ID" value="MCF4099618.1"/>
    <property type="molecule type" value="Genomic_DNA"/>
</dbReference>